<gene>
    <name evidence="1" type="ORF">I79_022968</name>
</gene>
<organism evidence="1 2">
    <name type="scientific">Cricetulus griseus</name>
    <name type="common">Chinese hamster</name>
    <name type="synonym">Cricetulus barabensis griseus</name>
    <dbReference type="NCBI Taxonomy" id="10029"/>
    <lineage>
        <taxon>Eukaryota</taxon>
        <taxon>Metazoa</taxon>
        <taxon>Chordata</taxon>
        <taxon>Craniata</taxon>
        <taxon>Vertebrata</taxon>
        <taxon>Euteleostomi</taxon>
        <taxon>Mammalia</taxon>
        <taxon>Eutheria</taxon>
        <taxon>Euarchontoglires</taxon>
        <taxon>Glires</taxon>
        <taxon>Rodentia</taxon>
        <taxon>Myomorpha</taxon>
        <taxon>Muroidea</taxon>
        <taxon>Cricetidae</taxon>
        <taxon>Cricetinae</taxon>
        <taxon>Cricetulus</taxon>
    </lineage>
</organism>
<evidence type="ECO:0000313" key="2">
    <source>
        <dbReference type="Proteomes" id="UP000001075"/>
    </source>
</evidence>
<proteinExistence type="predicted"/>
<reference evidence="2" key="1">
    <citation type="journal article" date="2011" name="Nat. Biotechnol.">
        <title>The genomic sequence of the Chinese hamster ovary (CHO)-K1 cell line.</title>
        <authorList>
            <person name="Xu X."/>
            <person name="Nagarajan H."/>
            <person name="Lewis N.E."/>
            <person name="Pan S."/>
            <person name="Cai Z."/>
            <person name="Liu X."/>
            <person name="Chen W."/>
            <person name="Xie M."/>
            <person name="Wang W."/>
            <person name="Hammond S."/>
            <person name="Andersen M.R."/>
            <person name="Neff N."/>
            <person name="Passarelli B."/>
            <person name="Koh W."/>
            <person name="Fan H.C."/>
            <person name="Wang J."/>
            <person name="Gui Y."/>
            <person name="Lee K.H."/>
            <person name="Betenbaugh M.J."/>
            <person name="Quake S.R."/>
            <person name="Famili I."/>
            <person name="Palsson B.O."/>
            <person name="Wang J."/>
        </authorList>
    </citation>
    <scope>NUCLEOTIDE SEQUENCE [LARGE SCALE GENOMIC DNA]</scope>
    <source>
        <strain evidence="2">CHO K1 cell line</strain>
    </source>
</reference>
<sequence length="50" mass="5434">MTLAGIKGAMKVPVFVILVPARKASIPEEINLGLTLLTVRWRAGILLQSF</sequence>
<dbReference type="AlphaFoldDB" id="G3IGQ0"/>
<dbReference type="EMBL" id="JH002609">
    <property type="protein sequence ID" value="EGW02071.1"/>
    <property type="molecule type" value="Genomic_DNA"/>
</dbReference>
<evidence type="ECO:0000313" key="1">
    <source>
        <dbReference type="EMBL" id="EGW02071.1"/>
    </source>
</evidence>
<dbReference type="InParanoid" id="G3IGQ0"/>
<name>G3IGQ0_CRIGR</name>
<accession>G3IGQ0</accession>
<protein>
    <submittedName>
        <fullName evidence="1">Uncharacterized protein</fullName>
    </submittedName>
</protein>
<dbReference type="Proteomes" id="UP000001075">
    <property type="component" value="Unassembled WGS sequence"/>
</dbReference>